<keyword evidence="1" id="KW-0614">Plasmid</keyword>
<reference evidence="1 2" key="1">
    <citation type="journal article" date="2000" name="Nature">
        <title>The genome sequence of the plant pathogen Xylella fastidiosa.</title>
        <authorList>
            <person name="Simpson A.J."/>
            <person name="Reinach F.C."/>
            <person name="Arruda P."/>
            <person name="Abreu F.A."/>
            <person name="Acencio M."/>
            <person name="Alvarenga R."/>
            <person name="Alves L.M."/>
            <person name="Araya J.E."/>
            <person name="Baia G.S."/>
            <person name="Baptista C.S."/>
            <person name="Barros M.H."/>
            <person name="Bonaccorsi E.D."/>
            <person name="Bordin S."/>
            <person name="Bove J.M."/>
            <person name="Briones M.R."/>
            <person name="Bueno M.R."/>
            <person name="Camargo A.A."/>
            <person name="Camargo L.E."/>
            <person name="Carraro D.M."/>
            <person name="Carrer H."/>
            <person name="Colauto N.B."/>
            <person name="Colombo C."/>
            <person name="Costa F.F."/>
            <person name="Costa M.C."/>
            <person name="Costa-Neto C.M."/>
            <person name="Coutinho L.L."/>
            <person name="Cristofani M."/>
            <person name="Dias-Neto E."/>
            <person name="Docena C."/>
            <person name="El-Dorry H."/>
            <person name="Facincani A.P."/>
            <person name="Ferreira A.J."/>
            <person name="Ferreira V.C."/>
            <person name="Ferro J.A."/>
            <person name="Fraga J.S."/>
            <person name="Franca S.C."/>
            <person name="Franco M.C."/>
            <person name="Frohme M."/>
            <person name="Furlan L.R."/>
            <person name="Garnier M."/>
            <person name="Goldman G.H."/>
            <person name="Goldman M.H."/>
            <person name="Gomes S.L."/>
            <person name="Gruber A."/>
            <person name="Ho P.L."/>
            <person name="Hoheisel J.D."/>
            <person name="Junqueira M.L."/>
            <person name="Kemper E.L."/>
            <person name="Kitajima J.P."/>
            <person name="Krieger J.E."/>
            <person name="Kuramae E.E."/>
            <person name="Laigret F."/>
            <person name="Lambais M.R."/>
            <person name="Leite L.C."/>
            <person name="Lemos E.G."/>
            <person name="Lemos M.V."/>
            <person name="Lopes S.A."/>
            <person name="Lopes C.R."/>
            <person name="Machado J.A."/>
            <person name="Machado M.A."/>
            <person name="Madeira A.M."/>
            <person name="Madeira H.M."/>
            <person name="Marino C.L."/>
            <person name="Marques M.V."/>
            <person name="Martins E.A."/>
            <person name="Martins E.M."/>
            <person name="Matsukuma A.Y."/>
            <person name="Menck C.F."/>
            <person name="Miracca E.C."/>
            <person name="Miyaki C.Y."/>
            <person name="Monteriro-Vitorello C.B."/>
            <person name="Moon D.H."/>
            <person name="Nagai M.A."/>
            <person name="Nascimento A.L."/>
            <person name="Netto L.E."/>
            <person name="Nhani A.Jr."/>
            <person name="Nobrega F.G."/>
            <person name="Nunes L.R."/>
            <person name="Oliveira M.A."/>
            <person name="de Oliveira M.C."/>
            <person name="de Oliveira R.C."/>
            <person name="Palmieri D.A."/>
            <person name="Paris A."/>
            <person name="Peixoto B.R."/>
            <person name="Pereira G.A."/>
            <person name="Pereira H.A.Jr."/>
            <person name="Pesquero J.B."/>
            <person name="Quaggio R.B."/>
            <person name="Roberto P.G."/>
            <person name="Rodrigues V."/>
            <person name="de M Rosa A.J."/>
            <person name="de Rosa V.E.Jr."/>
            <person name="de Sa R.G."/>
            <person name="Santelli R.V."/>
            <person name="Sawasaki H.E."/>
            <person name="da Silva A.C."/>
            <person name="da Silva A.M."/>
            <person name="da Silva F.R."/>
            <person name="da Silva W.A.Jr."/>
            <person name="da Silveira J.F."/>
            <person name="Silvestri M.L."/>
            <person name="Siqueira W.J."/>
            <person name="de Souza A.A."/>
            <person name="de Souza A.P."/>
            <person name="Terenzi M.F."/>
            <person name="Truffi D."/>
            <person name="Tsai S.M."/>
            <person name="Tsuhako M.H."/>
            <person name="Vallada H."/>
            <person name="Van Sluys M.A."/>
            <person name="Verjovski-Almeida S."/>
            <person name="Vettore A.L."/>
            <person name="Zago M.A."/>
            <person name="Zatz M."/>
            <person name="Meidanis J."/>
            <person name="Setubal J.C."/>
        </authorList>
    </citation>
    <scope>NUCLEOTIDE SEQUENCE [LARGE SCALE GENOMIC DNA]</scope>
    <source>
        <strain evidence="2">9a5c</strain>
        <plasmid evidence="2">Plasmid pXF1.3</plasmid>
    </source>
</reference>
<dbReference type="HOGENOM" id="CLU_2526732_0_0_6"/>
<gene>
    <name evidence="1" type="ordered locus">XF_b0002</name>
</gene>
<name>Q9PHK5_XYLFA</name>
<proteinExistence type="predicted"/>
<protein>
    <submittedName>
        <fullName evidence="1">Uncharacterized protein</fullName>
    </submittedName>
</protein>
<evidence type="ECO:0000313" key="1">
    <source>
        <dbReference type="EMBL" id="AAF85569.1"/>
    </source>
</evidence>
<accession>Q9PHK5</accession>
<dbReference type="EMBL" id="AE003850">
    <property type="protein sequence ID" value="AAF85569.1"/>
    <property type="molecule type" value="Genomic_DNA"/>
</dbReference>
<dbReference type="KEGG" id="xfa:XF_b0002"/>
<dbReference type="PIR" id="H82860">
    <property type="entry name" value="H82860"/>
</dbReference>
<organism evidence="1 2">
    <name type="scientific">Xylella fastidiosa (strain 9a5c)</name>
    <dbReference type="NCBI Taxonomy" id="160492"/>
    <lineage>
        <taxon>Bacteria</taxon>
        <taxon>Pseudomonadati</taxon>
        <taxon>Pseudomonadota</taxon>
        <taxon>Gammaproteobacteria</taxon>
        <taxon>Lysobacterales</taxon>
        <taxon>Lysobacteraceae</taxon>
        <taxon>Xylella</taxon>
    </lineage>
</organism>
<evidence type="ECO:0000313" key="2">
    <source>
        <dbReference type="Proteomes" id="UP000000812"/>
    </source>
</evidence>
<geneLocation type="plasmid" evidence="1 2">
    <name>pXF1.3</name>
</geneLocation>
<dbReference type="AlphaFoldDB" id="Q9PHK5"/>
<sequence>MSPGWKSRFPVVSNWMTFSSTPLDLTSSDCLTNCHWGIEISPAFERAKRVRNGGDFHPPLISGYISVRFVKVGGFSSFLHAAKK</sequence>
<dbReference type="Proteomes" id="UP000000812">
    <property type="component" value="Plasmid pXF1.3"/>
</dbReference>